<feature type="region of interest" description="Disordered" evidence="1">
    <location>
        <begin position="118"/>
        <end position="148"/>
    </location>
</feature>
<keyword evidence="2" id="KW-0472">Membrane</keyword>
<sequence length="148" mass="15886">MEESLAHDERLIELLRVFDDPPSVPAPRRRRKGIGMRIGTPNRPTILKWAALLLSGTSIGLLIAAILTGGPVGVLVAVAVSMAALLLIGVFAYLRRHAEAPAGVHAIRRGRRARTHGWLRAHGADRVDGTGGTDGPERRGSDGTRREP</sequence>
<organism evidence="3 4">
    <name type="scientific">Embleya scabrispora</name>
    <dbReference type="NCBI Taxonomy" id="159449"/>
    <lineage>
        <taxon>Bacteria</taxon>
        <taxon>Bacillati</taxon>
        <taxon>Actinomycetota</taxon>
        <taxon>Actinomycetes</taxon>
        <taxon>Kitasatosporales</taxon>
        <taxon>Streptomycetaceae</taxon>
        <taxon>Embleya</taxon>
    </lineage>
</organism>
<dbReference type="Proteomes" id="UP000190037">
    <property type="component" value="Unassembled WGS sequence"/>
</dbReference>
<dbReference type="EMBL" id="MWQN01000002">
    <property type="protein sequence ID" value="OPC79184.1"/>
    <property type="molecule type" value="Genomic_DNA"/>
</dbReference>
<keyword evidence="2" id="KW-1133">Transmembrane helix</keyword>
<keyword evidence="2" id="KW-0812">Transmembrane</keyword>
<feature type="compositionally biased region" description="Basic and acidic residues" evidence="1">
    <location>
        <begin position="135"/>
        <end position="148"/>
    </location>
</feature>
<dbReference type="RefSeq" id="WP_078980401.1">
    <property type="nucleotide sequence ID" value="NZ_MWQN01000002.1"/>
</dbReference>
<proteinExistence type="predicted"/>
<evidence type="ECO:0000313" key="3">
    <source>
        <dbReference type="EMBL" id="OPC79184.1"/>
    </source>
</evidence>
<dbReference type="AlphaFoldDB" id="A0A1T3NR00"/>
<evidence type="ECO:0008006" key="5">
    <source>
        <dbReference type="Google" id="ProtNLM"/>
    </source>
</evidence>
<gene>
    <name evidence="3" type="ORF">B4N89_34500</name>
</gene>
<feature type="transmembrane region" description="Helical" evidence="2">
    <location>
        <begin position="46"/>
        <end position="67"/>
    </location>
</feature>
<keyword evidence="4" id="KW-1185">Reference proteome</keyword>
<reference evidence="3 4" key="1">
    <citation type="submission" date="2017-03" db="EMBL/GenBank/DDBJ databases">
        <title>Draft genome sequence of Streptomyces scabrisporus NF3, endophyte isolated from Amphipterygium adstringens.</title>
        <authorList>
            <person name="Vazquez M."/>
            <person name="Ceapa C.D."/>
            <person name="Rodriguez Luna D."/>
            <person name="Sanchez Esquivel S."/>
        </authorList>
    </citation>
    <scope>NUCLEOTIDE SEQUENCE [LARGE SCALE GENOMIC DNA]</scope>
    <source>
        <strain evidence="3 4">NF3</strain>
    </source>
</reference>
<evidence type="ECO:0000313" key="4">
    <source>
        <dbReference type="Proteomes" id="UP000190037"/>
    </source>
</evidence>
<evidence type="ECO:0000256" key="1">
    <source>
        <dbReference type="SAM" id="MobiDB-lite"/>
    </source>
</evidence>
<evidence type="ECO:0000256" key="2">
    <source>
        <dbReference type="SAM" id="Phobius"/>
    </source>
</evidence>
<protein>
    <recommendedName>
        <fullName evidence="5">DUF3040 domain-containing protein</fullName>
    </recommendedName>
</protein>
<comment type="caution">
    <text evidence="3">The sequence shown here is derived from an EMBL/GenBank/DDBJ whole genome shotgun (WGS) entry which is preliminary data.</text>
</comment>
<dbReference type="STRING" id="159449.B4N89_34500"/>
<name>A0A1T3NR00_9ACTN</name>
<accession>A0A1T3NR00</accession>
<feature type="transmembrane region" description="Helical" evidence="2">
    <location>
        <begin position="73"/>
        <end position="94"/>
    </location>
</feature>